<protein>
    <submittedName>
        <fullName evidence="3">Uncharacterized protein</fullName>
    </submittedName>
</protein>
<gene>
    <name evidence="3" type="ORF">LCGC14_1185910</name>
</gene>
<dbReference type="Gene3D" id="3.40.50.720">
    <property type="entry name" value="NAD(P)-binding Rossmann-like Domain"/>
    <property type="match status" value="1"/>
</dbReference>
<evidence type="ECO:0000313" key="3">
    <source>
        <dbReference type="EMBL" id="KKM95671.1"/>
    </source>
</evidence>
<dbReference type="InterPro" id="IPR036291">
    <property type="entry name" value="NAD(P)-bd_dom_sf"/>
</dbReference>
<sequence length="258" mass="28772">MDKVRVGIIGVGYLGTQHARILSYLEEAELKGVVDIDFKKAVEIGNRHRVQYYQNYENMLDEIDAAIVATPTSEHFSIAMKLLSKGKSVLVEKPITETVEQAEKLVARANKSGTLLQVGHLERFNPAVEAVENVISEPKFIEAQRLGSFSARSLDIDVVLDLMIHDLDIILALIKDDVKTIKSSGIHVLSEKIDIANARLEFNSGCVATLTASRVHQGKVRKLRIFEPTSCYSIDYIDQEVKIFPLNGKQTDIKVLKI</sequence>
<dbReference type="Pfam" id="PF22725">
    <property type="entry name" value="GFO_IDH_MocA_C3"/>
    <property type="match status" value="1"/>
</dbReference>
<dbReference type="InterPro" id="IPR051450">
    <property type="entry name" value="Gfo/Idh/MocA_Oxidoreductases"/>
</dbReference>
<feature type="domain" description="Gfo/Idh/MocA-like oxidoreductase N-terminal" evidence="1">
    <location>
        <begin position="4"/>
        <end position="120"/>
    </location>
</feature>
<dbReference type="SUPFAM" id="SSF55347">
    <property type="entry name" value="Glyceraldehyde-3-phosphate dehydrogenase-like, C-terminal domain"/>
    <property type="match status" value="1"/>
</dbReference>
<comment type="caution">
    <text evidence="3">The sequence shown here is derived from an EMBL/GenBank/DDBJ whole genome shotgun (WGS) entry which is preliminary data.</text>
</comment>
<feature type="domain" description="GFO/IDH/MocA-like oxidoreductase" evidence="2">
    <location>
        <begin position="157"/>
        <end position="225"/>
    </location>
</feature>
<dbReference type="SUPFAM" id="SSF51735">
    <property type="entry name" value="NAD(P)-binding Rossmann-fold domains"/>
    <property type="match status" value="1"/>
</dbReference>
<dbReference type="Pfam" id="PF01408">
    <property type="entry name" value="GFO_IDH_MocA"/>
    <property type="match status" value="1"/>
</dbReference>
<dbReference type="Gene3D" id="3.30.360.10">
    <property type="entry name" value="Dihydrodipicolinate Reductase, domain 2"/>
    <property type="match status" value="1"/>
</dbReference>
<dbReference type="EMBL" id="LAZR01005976">
    <property type="protein sequence ID" value="KKM95671.1"/>
    <property type="molecule type" value="Genomic_DNA"/>
</dbReference>
<dbReference type="PANTHER" id="PTHR43377">
    <property type="entry name" value="BILIVERDIN REDUCTASE A"/>
    <property type="match status" value="1"/>
</dbReference>
<name>A0A0F9M8K4_9ZZZZ</name>
<dbReference type="GO" id="GO:0000166">
    <property type="term" value="F:nucleotide binding"/>
    <property type="evidence" value="ECO:0007669"/>
    <property type="project" value="InterPro"/>
</dbReference>
<accession>A0A0F9M8K4</accession>
<dbReference type="InterPro" id="IPR000683">
    <property type="entry name" value="Gfo/Idh/MocA-like_OxRdtase_N"/>
</dbReference>
<proteinExistence type="predicted"/>
<feature type="non-terminal residue" evidence="3">
    <location>
        <position position="258"/>
    </location>
</feature>
<organism evidence="3">
    <name type="scientific">marine sediment metagenome</name>
    <dbReference type="NCBI Taxonomy" id="412755"/>
    <lineage>
        <taxon>unclassified sequences</taxon>
        <taxon>metagenomes</taxon>
        <taxon>ecological metagenomes</taxon>
    </lineage>
</organism>
<evidence type="ECO:0000259" key="1">
    <source>
        <dbReference type="Pfam" id="PF01408"/>
    </source>
</evidence>
<dbReference type="AlphaFoldDB" id="A0A0F9M8K4"/>
<dbReference type="InterPro" id="IPR055170">
    <property type="entry name" value="GFO_IDH_MocA-like_dom"/>
</dbReference>
<evidence type="ECO:0000259" key="2">
    <source>
        <dbReference type="Pfam" id="PF22725"/>
    </source>
</evidence>
<reference evidence="3" key="1">
    <citation type="journal article" date="2015" name="Nature">
        <title>Complex archaea that bridge the gap between prokaryotes and eukaryotes.</title>
        <authorList>
            <person name="Spang A."/>
            <person name="Saw J.H."/>
            <person name="Jorgensen S.L."/>
            <person name="Zaremba-Niedzwiedzka K."/>
            <person name="Martijn J."/>
            <person name="Lind A.E."/>
            <person name="van Eijk R."/>
            <person name="Schleper C."/>
            <person name="Guy L."/>
            <person name="Ettema T.J."/>
        </authorList>
    </citation>
    <scope>NUCLEOTIDE SEQUENCE</scope>
</reference>
<dbReference type="PANTHER" id="PTHR43377:SF1">
    <property type="entry name" value="BILIVERDIN REDUCTASE A"/>
    <property type="match status" value="1"/>
</dbReference>